<keyword evidence="1" id="KW-1133">Transmembrane helix</keyword>
<dbReference type="Proteomes" id="UP000198287">
    <property type="component" value="Unassembled WGS sequence"/>
</dbReference>
<sequence length="139" mass="16018">MVGWRFETFHTHKIVKAFKNLIEFGIFAELMEFERLSGHRLGGGETESISERALNVTWWENEAKIIDLYGSIQTLFYLWGIAIVVAGVVALIEFAFVQFCRKCVYKQISTNLTNEKDQTAMGWDVQAPKITIFTNNFLE</sequence>
<name>A0A226DHN8_FOLCA</name>
<dbReference type="EMBL" id="LNIX01000019">
    <property type="protein sequence ID" value="OXA44364.1"/>
    <property type="molecule type" value="Genomic_DNA"/>
</dbReference>
<feature type="transmembrane region" description="Helical" evidence="1">
    <location>
        <begin position="76"/>
        <end position="97"/>
    </location>
</feature>
<gene>
    <name evidence="2" type="ORF">Fcan01_20991</name>
</gene>
<comment type="caution">
    <text evidence="2">The sequence shown here is derived from an EMBL/GenBank/DDBJ whole genome shotgun (WGS) entry which is preliminary data.</text>
</comment>
<evidence type="ECO:0000256" key="1">
    <source>
        <dbReference type="SAM" id="Phobius"/>
    </source>
</evidence>
<accession>A0A226DHN8</accession>
<organism evidence="2 3">
    <name type="scientific">Folsomia candida</name>
    <name type="common">Springtail</name>
    <dbReference type="NCBI Taxonomy" id="158441"/>
    <lineage>
        <taxon>Eukaryota</taxon>
        <taxon>Metazoa</taxon>
        <taxon>Ecdysozoa</taxon>
        <taxon>Arthropoda</taxon>
        <taxon>Hexapoda</taxon>
        <taxon>Collembola</taxon>
        <taxon>Entomobryomorpha</taxon>
        <taxon>Isotomoidea</taxon>
        <taxon>Isotomidae</taxon>
        <taxon>Proisotominae</taxon>
        <taxon>Folsomia</taxon>
    </lineage>
</organism>
<reference evidence="2 3" key="1">
    <citation type="submission" date="2015-12" db="EMBL/GenBank/DDBJ databases">
        <title>The genome of Folsomia candida.</title>
        <authorList>
            <person name="Faddeeva A."/>
            <person name="Derks M.F."/>
            <person name="Anvar Y."/>
            <person name="Smit S."/>
            <person name="Van Straalen N."/>
            <person name="Roelofs D."/>
        </authorList>
    </citation>
    <scope>NUCLEOTIDE SEQUENCE [LARGE SCALE GENOMIC DNA]</scope>
    <source>
        <strain evidence="2 3">VU population</strain>
        <tissue evidence="2">Whole body</tissue>
    </source>
</reference>
<keyword evidence="1" id="KW-0812">Transmembrane</keyword>
<dbReference type="AlphaFoldDB" id="A0A226DHN8"/>
<evidence type="ECO:0000313" key="3">
    <source>
        <dbReference type="Proteomes" id="UP000198287"/>
    </source>
</evidence>
<proteinExistence type="predicted"/>
<evidence type="ECO:0000313" key="2">
    <source>
        <dbReference type="EMBL" id="OXA44364.1"/>
    </source>
</evidence>
<keyword evidence="1" id="KW-0472">Membrane</keyword>
<keyword evidence="3" id="KW-1185">Reference proteome</keyword>
<protein>
    <submittedName>
        <fullName evidence="2">Uncharacterized protein</fullName>
    </submittedName>
</protein>